<feature type="compositionally biased region" description="Polar residues" evidence="1">
    <location>
        <begin position="74"/>
        <end position="85"/>
    </location>
</feature>
<sequence length="183" mass="19880">MNKAEVRLIDPEEFLRRRRHKGKLAQHEKLIIELLAKGFSSYMVWRYLAENGVIEVGESTVLRFTRRLKDSRSEGSSGTAATQQHAAELGVPDQATSRLRVSSPPAPGSAGVDAAEGRSSPTDVLTAEAVDHEGGTPEAPLDSNNDDRQPAFTPRADQAEPTLRPLDSIATPPRPGIERYGSV</sequence>
<evidence type="ECO:0000256" key="1">
    <source>
        <dbReference type="SAM" id="MobiDB-lite"/>
    </source>
</evidence>
<dbReference type="RefSeq" id="WP_133191185.1">
    <property type="nucleotide sequence ID" value="NZ_SMOD01000119.1"/>
</dbReference>
<reference evidence="2 3" key="1">
    <citation type="submission" date="2019-03" db="EMBL/GenBank/DDBJ databases">
        <title>Paraburkholderia sp. isolated from native Mimosa gymnas in Guartela State Park, Brazil.</title>
        <authorList>
            <person name="Paulitsch F."/>
            <person name="Hungria M."/>
            <person name="Delamuta J.R.M."/>
            <person name="Ribeiro R.A."/>
            <person name="Dall'Agnol R."/>
            <person name="Silva J.S.B."/>
        </authorList>
    </citation>
    <scope>NUCLEOTIDE SEQUENCE [LARGE SCALE GENOMIC DNA]</scope>
    <source>
        <strain evidence="2 3">CNPSo 3008</strain>
    </source>
</reference>
<feature type="region of interest" description="Disordered" evidence="1">
    <location>
        <begin position="69"/>
        <end position="183"/>
    </location>
</feature>
<evidence type="ECO:0000313" key="2">
    <source>
        <dbReference type="EMBL" id="TDF99885.1"/>
    </source>
</evidence>
<dbReference type="OrthoDB" id="9822547at2"/>
<dbReference type="Proteomes" id="UP000295606">
    <property type="component" value="Unassembled WGS sequence"/>
</dbReference>
<comment type="caution">
    <text evidence="2">The sequence shown here is derived from an EMBL/GenBank/DDBJ whole genome shotgun (WGS) entry which is preliminary data.</text>
</comment>
<accession>A0A4R5KXF8</accession>
<dbReference type="AlphaFoldDB" id="A0A4R5KXF8"/>
<proteinExistence type="predicted"/>
<gene>
    <name evidence="2" type="ORF">E1N52_43225</name>
</gene>
<organism evidence="2 3">
    <name type="scientific">Paraburkholderia guartelaensis</name>
    <dbReference type="NCBI Taxonomy" id="2546446"/>
    <lineage>
        <taxon>Bacteria</taxon>
        <taxon>Pseudomonadati</taxon>
        <taxon>Pseudomonadota</taxon>
        <taxon>Betaproteobacteria</taxon>
        <taxon>Burkholderiales</taxon>
        <taxon>Burkholderiaceae</taxon>
        <taxon>Paraburkholderia</taxon>
    </lineage>
</organism>
<evidence type="ECO:0000313" key="3">
    <source>
        <dbReference type="Proteomes" id="UP000295606"/>
    </source>
</evidence>
<name>A0A4R5KXF8_9BURK</name>
<dbReference type="EMBL" id="SMOD01000119">
    <property type="protein sequence ID" value="TDF99885.1"/>
    <property type="molecule type" value="Genomic_DNA"/>
</dbReference>
<protein>
    <submittedName>
        <fullName evidence="2">Uncharacterized protein</fullName>
    </submittedName>
</protein>